<evidence type="ECO:0000256" key="2">
    <source>
        <dbReference type="SAM" id="MobiDB-lite"/>
    </source>
</evidence>
<proteinExistence type="predicted"/>
<feature type="region of interest" description="Disordered" evidence="2">
    <location>
        <begin position="423"/>
        <end position="446"/>
    </location>
</feature>
<dbReference type="OrthoDB" id="4158135at2759"/>
<name>A0A0D2H906_CLAB1</name>
<dbReference type="HOGENOM" id="CLU_516783_0_0_1"/>
<dbReference type="RefSeq" id="XP_016616432.1">
    <property type="nucleotide sequence ID" value="XM_016767640.1"/>
</dbReference>
<feature type="region of interest" description="Disordered" evidence="2">
    <location>
        <begin position="458"/>
        <end position="494"/>
    </location>
</feature>
<sequence length="494" mass="54732">MAKLTSALHVLKPGRPPRHHRTENNPYSVVRGPGSATEDTDTEQSKPQSAMAVSREIVSEDSGTEEPEPQSPLDAPPERAIKDSSTEQPALQSDLTVLPQGRSMLRYVTTNFTDGSSKADYDSDLASPEQPSEEGRRRVQENFALERIDSQLTITRRSDAPNSDESAADLDAEATPRRSIRGWLEAQIFEPRPPHKGHSEIDYKAICLSGGLLMPGLSDPSLTLKGQLTPEQRQPLTTNLEDPKDETPTRWSEDYDQFSSGKQRKVEQVSLGHFGLQPRSCSINTPLPRPCREQLKAWKLRGANQSAEVYPGVADETDCVAAENADAQGGNAGSTRIDRFEPDAAHNAQIAMEAMHRSLRQLEEACRQFDFENQAHRRNKRWKIERNNLLKQELDAARAAVRERDVEIERLCGLIHNASQTLRAARHPNPTNGSVHETDSVTQNPVVDPIFCSGELGEESETSAMYGVDGQNSNTYDDEEADNTPPSSEQADRP</sequence>
<accession>A0A0D2H906</accession>
<gene>
    <name evidence="3" type="ORF">Z519_09920</name>
</gene>
<organism evidence="3">
    <name type="scientific">Cladophialophora bantiana (strain ATCC 10958 / CBS 173.52 / CDC B-1940 / NIH 8579)</name>
    <name type="common">Xylohypha bantiana</name>
    <dbReference type="NCBI Taxonomy" id="1442370"/>
    <lineage>
        <taxon>Eukaryota</taxon>
        <taxon>Fungi</taxon>
        <taxon>Dikarya</taxon>
        <taxon>Ascomycota</taxon>
        <taxon>Pezizomycotina</taxon>
        <taxon>Eurotiomycetes</taxon>
        <taxon>Chaetothyriomycetidae</taxon>
        <taxon>Chaetothyriales</taxon>
        <taxon>Herpotrichiellaceae</taxon>
        <taxon>Cladophialophora</taxon>
    </lineage>
</organism>
<feature type="region of interest" description="Disordered" evidence="2">
    <location>
        <begin position="224"/>
        <end position="263"/>
    </location>
</feature>
<feature type="region of interest" description="Disordered" evidence="2">
    <location>
        <begin position="1"/>
        <end position="174"/>
    </location>
</feature>
<keyword evidence="1" id="KW-0175">Coiled coil</keyword>
<feature type="compositionally biased region" description="Polar residues" evidence="2">
    <location>
        <begin position="224"/>
        <end position="240"/>
    </location>
</feature>
<feature type="coiled-coil region" evidence="1">
    <location>
        <begin position="345"/>
        <end position="379"/>
    </location>
</feature>
<dbReference type="GeneID" id="27702848"/>
<feature type="compositionally biased region" description="Polar residues" evidence="2">
    <location>
        <begin position="86"/>
        <end position="95"/>
    </location>
</feature>
<protein>
    <submittedName>
        <fullName evidence="3">Uncharacterized protein</fullName>
    </submittedName>
</protein>
<dbReference type="VEuPathDB" id="FungiDB:Z519_09920"/>
<feature type="compositionally biased region" description="Basic and acidic residues" evidence="2">
    <location>
        <begin position="76"/>
        <end position="85"/>
    </location>
</feature>
<feature type="compositionally biased region" description="Basic and acidic residues" evidence="2">
    <location>
        <begin position="241"/>
        <end position="253"/>
    </location>
</feature>
<dbReference type="AlphaFoldDB" id="A0A0D2H906"/>
<evidence type="ECO:0000256" key="1">
    <source>
        <dbReference type="SAM" id="Coils"/>
    </source>
</evidence>
<evidence type="ECO:0000313" key="3">
    <source>
        <dbReference type="EMBL" id="KIW89763.1"/>
    </source>
</evidence>
<feature type="compositionally biased region" description="Polar residues" evidence="2">
    <location>
        <begin position="484"/>
        <end position="494"/>
    </location>
</feature>
<reference evidence="3" key="1">
    <citation type="submission" date="2015-01" db="EMBL/GenBank/DDBJ databases">
        <title>The Genome Sequence of Cladophialophora bantiana CBS 173.52.</title>
        <authorList>
            <consortium name="The Broad Institute Genomics Platform"/>
            <person name="Cuomo C."/>
            <person name="de Hoog S."/>
            <person name="Gorbushina A."/>
            <person name="Stielow B."/>
            <person name="Teixiera M."/>
            <person name="Abouelleil A."/>
            <person name="Chapman S.B."/>
            <person name="Priest M."/>
            <person name="Young S.K."/>
            <person name="Wortman J."/>
            <person name="Nusbaum C."/>
            <person name="Birren B."/>
        </authorList>
    </citation>
    <scope>NUCLEOTIDE SEQUENCE [LARGE SCALE GENOMIC DNA]</scope>
    <source>
        <strain evidence="3">CBS 173.52</strain>
    </source>
</reference>
<dbReference type="EMBL" id="KN846995">
    <property type="protein sequence ID" value="KIW89763.1"/>
    <property type="molecule type" value="Genomic_DNA"/>
</dbReference>
<feature type="compositionally biased region" description="Basic and acidic residues" evidence="2">
    <location>
        <begin position="133"/>
        <end position="149"/>
    </location>
</feature>
<feature type="compositionally biased region" description="Polar residues" evidence="2">
    <location>
        <begin position="429"/>
        <end position="445"/>
    </location>
</feature>